<comment type="similarity">
    <text evidence="7">Belongs to the eukaryotic NMN adenylyltransferase family.</text>
</comment>
<dbReference type="InterPro" id="IPR014729">
    <property type="entry name" value="Rossmann-like_a/b/a_fold"/>
</dbReference>
<evidence type="ECO:0000256" key="3">
    <source>
        <dbReference type="ARBA" id="ARBA00022695"/>
    </source>
</evidence>
<proteinExistence type="inferred from homology"/>
<dbReference type="InterPro" id="IPR005248">
    <property type="entry name" value="NadD/NMNAT"/>
</dbReference>
<dbReference type="NCBIfam" id="TIGR00482">
    <property type="entry name" value="nicotinate (nicotinamide) nucleotide adenylyltransferase"/>
    <property type="match status" value="1"/>
</dbReference>
<keyword evidence="9" id="KW-0732">Signal</keyword>
<evidence type="ECO:0000256" key="5">
    <source>
        <dbReference type="ARBA" id="ARBA00022840"/>
    </source>
</evidence>
<keyword evidence="1 7" id="KW-0662">Pyridine nucleotide biosynthesis</keyword>
<evidence type="ECO:0000256" key="4">
    <source>
        <dbReference type="ARBA" id="ARBA00022741"/>
    </source>
</evidence>
<evidence type="ECO:0000259" key="10">
    <source>
        <dbReference type="Pfam" id="PF01467"/>
    </source>
</evidence>
<evidence type="ECO:0000313" key="12">
    <source>
        <dbReference type="Proteomes" id="UP001497392"/>
    </source>
</evidence>
<comment type="caution">
    <text evidence="11">The sequence shown here is derived from an EMBL/GenBank/DDBJ whole genome shotgun (WGS) entry which is preliminary data.</text>
</comment>
<dbReference type="Proteomes" id="UP001497392">
    <property type="component" value="Unassembled WGS sequence"/>
</dbReference>
<dbReference type="PANTHER" id="PTHR12039:SF0">
    <property type="entry name" value="NICOTINAMIDE-NUCLEOTIDE ADENYLYLTRANSFERASE"/>
    <property type="match status" value="1"/>
</dbReference>
<feature type="chain" id="PRO_5045312870" description="Nicotinamide-nucleotide adenylyltransferase" evidence="9">
    <location>
        <begin position="24"/>
        <end position="328"/>
    </location>
</feature>
<keyword evidence="4 7" id="KW-0547">Nucleotide-binding</keyword>
<dbReference type="SUPFAM" id="SSF52374">
    <property type="entry name" value="Nucleotidylyl transferase"/>
    <property type="match status" value="1"/>
</dbReference>
<feature type="region of interest" description="Disordered" evidence="8">
    <location>
        <begin position="193"/>
        <end position="220"/>
    </location>
</feature>
<feature type="compositionally biased region" description="Polar residues" evidence="8">
    <location>
        <begin position="204"/>
        <end position="219"/>
    </location>
</feature>
<name>A0ABP1GAL0_9CHLO</name>
<keyword evidence="5 7" id="KW-0067">ATP-binding</keyword>
<organism evidence="11 12">
    <name type="scientific">Coccomyxa viridis</name>
    <dbReference type="NCBI Taxonomy" id="1274662"/>
    <lineage>
        <taxon>Eukaryota</taxon>
        <taxon>Viridiplantae</taxon>
        <taxon>Chlorophyta</taxon>
        <taxon>core chlorophytes</taxon>
        <taxon>Trebouxiophyceae</taxon>
        <taxon>Trebouxiophyceae incertae sedis</taxon>
        <taxon>Coccomyxaceae</taxon>
        <taxon>Coccomyxa</taxon>
    </lineage>
</organism>
<keyword evidence="2 7" id="KW-0808">Transferase</keyword>
<comment type="catalytic activity">
    <reaction evidence="7">
        <text>nicotinate beta-D-ribonucleotide + ATP + H(+) = deamido-NAD(+) + diphosphate</text>
        <dbReference type="Rhea" id="RHEA:22860"/>
        <dbReference type="ChEBI" id="CHEBI:15378"/>
        <dbReference type="ChEBI" id="CHEBI:30616"/>
        <dbReference type="ChEBI" id="CHEBI:33019"/>
        <dbReference type="ChEBI" id="CHEBI:57502"/>
        <dbReference type="ChEBI" id="CHEBI:58437"/>
        <dbReference type="EC" id="2.7.7.18"/>
    </reaction>
</comment>
<evidence type="ECO:0000256" key="1">
    <source>
        <dbReference type="ARBA" id="ARBA00022642"/>
    </source>
</evidence>
<feature type="domain" description="Cytidyltransferase-like" evidence="10">
    <location>
        <begin position="101"/>
        <end position="301"/>
    </location>
</feature>
<feature type="signal peptide" evidence="9">
    <location>
        <begin position="1"/>
        <end position="23"/>
    </location>
</feature>
<evidence type="ECO:0000256" key="6">
    <source>
        <dbReference type="ARBA" id="ARBA00023027"/>
    </source>
</evidence>
<dbReference type="EC" id="2.7.7.18" evidence="7"/>
<dbReference type="InterPro" id="IPR051182">
    <property type="entry name" value="Euk_NMN_adenylyltrnsfrase"/>
</dbReference>
<reference evidence="11 12" key="1">
    <citation type="submission" date="2024-06" db="EMBL/GenBank/DDBJ databases">
        <authorList>
            <person name="Kraege A."/>
            <person name="Thomma B."/>
        </authorList>
    </citation>
    <scope>NUCLEOTIDE SEQUENCE [LARGE SCALE GENOMIC DNA]</scope>
</reference>
<keyword evidence="3 7" id="KW-0548">Nucleotidyltransferase</keyword>
<protein>
    <recommendedName>
        <fullName evidence="7">Nicotinamide-nucleotide adenylyltransferase</fullName>
        <ecNumber evidence="7">2.7.7.1</ecNumber>
        <ecNumber evidence="7">2.7.7.18</ecNumber>
    </recommendedName>
</protein>
<dbReference type="InterPro" id="IPR004821">
    <property type="entry name" value="Cyt_trans-like"/>
</dbReference>
<dbReference type="EC" id="2.7.7.1" evidence="7"/>
<evidence type="ECO:0000256" key="9">
    <source>
        <dbReference type="SAM" id="SignalP"/>
    </source>
</evidence>
<sequence>MRQRLQQLLPKAALVSSASLVLGANFLDQSDSGKAPHDLKAGYQGIVASPVEEGVLASLRRVVGWTSDKAVQAPLPIDKLSCKRRSHELGKPYRPVVLLSCGSFNPPTVAHLRMFELAADELIKGGYDVLGGYMSPVNDAYSKKGLAPAQHRVEMCRLAAQTSDIAMVDSWEAEQPTYQRTLMVLQRLEQALNEQPSGRAGQGQADSDSGGTEQPSSSPRIKPMLLCGADMVESLAVPGVWKPEHVRSILEDYGVVCISREHSNVSQLMEDRVSPLHEFSNGILLVENPIINNISSTVLRQQLAQGRSIRYLVPDGVIEYIKKHQVYD</sequence>
<accession>A0ABP1GAL0</accession>
<dbReference type="EMBL" id="CAXHTA020000019">
    <property type="protein sequence ID" value="CAL5228862.1"/>
    <property type="molecule type" value="Genomic_DNA"/>
</dbReference>
<dbReference type="Pfam" id="PF01467">
    <property type="entry name" value="CTP_transf_like"/>
    <property type="match status" value="1"/>
</dbReference>
<comment type="catalytic activity">
    <reaction evidence="7">
        <text>beta-nicotinamide D-ribonucleotide + ATP + H(+) = diphosphate + NAD(+)</text>
        <dbReference type="Rhea" id="RHEA:21360"/>
        <dbReference type="ChEBI" id="CHEBI:14649"/>
        <dbReference type="ChEBI" id="CHEBI:15378"/>
        <dbReference type="ChEBI" id="CHEBI:30616"/>
        <dbReference type="ChEBI" id="CHEBI:33019"/>
        <dbReference type="ChEBI" id="CHEBI:57540"/>
        <dbReference type="EC" id="2.7.7.1"/>
    </reaction>
</comment>
<evidence type="ECO:0000256" key="7">
    <source>
        <dbReference type="RuleBase" id="RU362021"/>
    </source>
</evidence>
<gene>
    <name evidence="11" type="primary">g12073</name>
    <name evidence="11" type="ORF">VP750_LOCUS10768</name>
</gene>
<dbReference type="Gene3D" id="3.40.50.620">
    <property type="entry name" value="HUPs"/>
    <property type="match status" value="1"/>
</dbReference>
<evidence type="ECO:0000313" key="11">
    <source>
        <dbReference type="EMBL" id="CAL5228862.1"/>
    </source>
</evidence>
<keyword evidence="12" id="KW-1185">Reference proteome</keyword>
<evidence type="ECO:0000256" key="2">
    <source>
        <dbReference type="ARBA" id="ARBA00022679"/>
    </source>
</evidence>
<comment type="pathway">
    <text evidence="7">Cofactor biosynthesis; NAD(+) biosynthesis; NAD(+) from nicotinamide D-ribonucleotide: step 1/1.</text>
</comment>
<evidence type="ECO:0000256" key="8">
    <source>
        <dbReference type="SAM" id="MobiDB-lite"/>
    </source>
</evidence>
<keyword evidence="6 7" id="KW-0520">NAD</keyword>
<dbReference type="PANTHER" id="PTHR12039">
    <property type="entry name" value="NICOTINAMIDE MONONUCLEOTIDE ADENYLYLTRANSFERASE"/>
    <property type="match status" value="1"/>
</dbReference>